<organism evidence="2 3">
    <name type="scientific">Penicillium desertorum</name>
    <dbReference type="NCBI Taxonomy" id="1303715"/>
    <lineage>
        <taxon>Eukaryota</taxon>
        <taxon>Fungi</taxon>
        <taxon>Dikarya</taxon>
        <taxon>Ascomycota</taxon>
        <taxon>Pezizomycotina</taxon>
        <taxon>Eurotiomycetes</taxon>
        <taxon>Eurotiomycetidae</taxon>
        <taxon>Eurotiales</taxon>
        <taxon>Aspergillaceae</taxon>
        <taxon>Penicillium</taxon>
    </lineage>
</organism>
<dbReference type="AlphaFoldDB" id="A0A9X0BHT6"/>
<accession>A0A9X0BHT6</accession>
<sequence>MPSIYDFDRQNESDISKIVPKLKGESNFAQWQHRLYMALKEKNKIYIEIIQGIVQKPSPPDLYDESPEVIRELAQHRATSSGNEATVSDTVIRELVKEQKHKNAEILERHQVLLDKWDLVNTRCCNLIYSTLDVIPSSHVQNVENAREAFKLLRAEYGSSSWQGNFKRFEVLDNIQYKNNNPQEFVRRFKDALFEIQQRDTAIPPNLVLNFFMKAVQNNPRCQVFIQNLSPNLKDPNFMVNVYHDFIITEGSNKIANHPSNSSFNHSANATSTKDSAASNSNNSSNKKDNKKAGNDKPKSNDNSNNNKKDKKQKQPQFEHEKDVIWCKIHNTLGNHYTRNCPLQKGGSANAVHQQPQLPNPQFNFQPQQVAVPSLARS</sequence>
<feature type="compositionally biased region" description="Basic and acidic residues" evidence="1">
    <location>
        <begin position="286"/>
        <end position="300"/>
    </location>
</feature>
<feature type="region of interest" description="Disordered" evidence="1">
    <location>
        <begin position="258"/>
        <end position="319"/>
    </location>
</feature>
<evidence type="ECO:0000313" key="2">
    <source>
        <dbReference type="EMBL" id="KAJ5462262.1"/>
    </source>
</evidence>
<keyword evidence="3" id="KW-1185">Reference proteome</keyword>
<gene>
    <name evidence="2" type="ORF">N7530_010467</name>
</gene>
<evidence type="ECO:0000256" key="1">
    <source>
        <dbReference type="SAM" id="MobiDB-lite"/>
    </source>
</evidence>
<evidence type="ECO:0000313" key="3">
    <source>
        <dbReference type="Proteomes" id="UP001147760"/>
    </source>
</evidence>
<name>A0A9X0BHT6_9EURO</name>
<reference evidence="2" key="2">
    <citation type="journal article" date="2023" name="IMA Fungus">
        <title>Comparative genomic study of the Penicillium genus elucidates a diverse pangenome and 15 lateral gene transfer events.</title>
        <authorList>
            <person name="Petersen C."/>
            <person name="Sorensen T."/>
            <person name="Nielsen M.R."/>
            <person name="Sondergaard T.E."/>
            <person name="Sorensen J.L."/>
            <person name="Fitzpatrick D.A."/>
            <person name="Frisvad J.C."/>
            <person name="Nielsen K.L."/>
        </authorList>
    </citation>
    <scope>NUCLEOTIDE SEQUENCE</scope>
    <source>
        <strain evidence="2">IBT 17660</strain>
    </source>
</reference>
<comment type="caution">
    <text evidence="2">The sequence shown here is derived from an EMBL/GenBank/DDBJ whole genome shotgun (WGS) entry which is preliminary data.</text>
</comment>
<reference evidence="2" key="1">
    <citation type="submission" date="2022-12" db="EMBL/GenBank/DDBJ databases">
        <authorList>
            <person name="Petersen C."/>
        </authorList>
    </citation>
    <scope>NUCLEOTIDE SEQUENCE</scope>
    <source>
        <strain evidence="2">IBT 17660</strain>
    </source>
</reference>
<dbReference type="OrthoDB" id="4359708at2759"/>
<proteinExistence type="predicted"/>
<feature type="compositionally biased region" description="Low complexity" evidence="1">
    <location>
        <begin position="267"/>
        <end position="285"/>
    </location>
</feature>
<dbReference type="EMBL" id="JAPWDO010000007">
    <property type="protein sequence ID" value="KAJ5462262.1"/>
    <property type="molecule type" value="Genomic_DNA"/>
</dbReference>
<protein>
    <submittedName>
        <fullName evidence="2">Uncharacterized protein</fullName>
    </submittedName>
</protein>
<dbReference type="Proteomes" id="UP001147760">
    <property type="component" value="Unassembled WGS sequence"/>
</dbReference>